<evidence type="ECO:0000256" key="1">
    <source>
        <dbReference type="ARBA" id="ARBA00001946"/>
    </source>
</evidence>
<evidence type="ECO:0000256" key="2">
    <source>
        <dbReference type="ARBA" id="ARBA00005582"/>
    </source>
</evidence>
<evidence type="ECO:0000256" key="5">
    <source>
        <dbReference type="ARBA" id="ARBA00022842"/>
    </source>
</evidence>
<evidence type="ECO:0000256" key="3">
    <source>
        <dbReference type="ARBA" id="ARBA00022723"/>
    </source>
</evidence>
<gene>
    <name evidence="8" type="ORF">ACED38_07810</name>
</gene>
<feature type="transmembrane region" description="Helical" evidence="6">
    <location>
        <begin position="251"/>
        <end position="273"/>
    </location>
</feature>
<dbReference type="PANTHER" id="PTHR43758:SF8">
    <property type="entry name" value="8-OXO-DGTP DIPHOSPHATASE YTKD-RELATED"/>
    <property type="match status" value="1"/>
</dbReference>
<evidence type="ECO:0000256" key="4">
    <source>
        <dbReference type="ARBA" id="ARBA00022801"/>
    </source>
</evidence>
<dbReference type="Proteomes" id="UP001569153">
    <property type="component" value="Unassembled WGS sequence"/>
</dbReference>
<feature type="transmembrane region" description="Helical" evidence="6">
    <location>
        <begin position="341"/>
        <end position="360"/>
    </location>
</feature>
<evidence type="ECO:0000313" key="9">
    <source>
        <dbReference type="Proteomes" id="UP001569153"/>
    </source>
</evidence>
<keyword evidence="9" id="KW-1185">Reference proteome</keyword>
<feature type="transmembrane region" description="Helical" evidence="6">
    <location>
        <begin position="381"/>
        <end position="399"/>
    </location>
</feature>
<dbReference type="SUPFAM" id="SSF55811">
    <property type="entry name" value="Nudix"/>
    <property type="match status" value="1"/>
</dbReference>
<feature type="transmembrane region" description="Helical" evidence="6">
    <location>
        <begin position="319"/>
        <end position="335"/>
    </location>
</feature>
<keyword evidence="6" id="KW-0812">Transmembrane</keyword>
<keyword evidence="6" id="KW-1133">Transmembrane helix</keyword>
<comment type="caution">
    <text evidence="8">The sequence shown here is derived from an EMBL/GenBank/DDBJ whole genome shotgun (WGS) entry which is preliminary data.</text>
</comment>
<comment type="similarity">
    <text evidence="2">Belongs to the Nudix hydrolase family.</text>
</comment>
<dbReference type="PANTHER" id="PTHR43758">
    <property type="entry name" value="7,8-DIHYDRO-8-OXOGUANINE TRIPHOSPHATASE"/>
    <property type="match status" value="1"/>
</dbReference>
<dbReference type="Pfam" id="PF00293">
    <property type="entry name" value="NUDIX"/>
    <property type="match status" value="1"/>
</dbReference>
<sequence length="489" mass="54891">MSQRSTQWLHFTLLFSITFISIMGLSYSFPSHAQSTALPDNIRGALCLVRADEQIVLVNEKITGKFSLPGGGISPHEPASAAAEREAWEETGLVVTAKSVIGYTDTAVIFDCVSDSELVAYEFQNREGGYVLPIWFAPHYGVETNSAMLIDPNRVNASQYRYPEQWNAIRKIFAIASEQPALYLEDLINAAPVFHQREIELIQKIQNSISSLPEPLSNIIGSIIITGDIFGQSWLILILFPLLFSCVKKQAAIKVMFVFVCTSLLALVARQGFSLPAPYAYFPELQRLPDVGLSFPNIAITLWVSCSLVLMSSLKWLDWNKFSALIFTIGVWFGLSQLCAGVTYFSDIVVGAILGVLIAWHVERLERKPEIDLGKLLSSKGLWCGMALICLILTMIWPQPIFTQWLSLIILIAVVFSLPNNMFKFEDRSLIPLIGSIGVMIISIFLLNYLKDQLSFSSIYVLIIESIRFPTMIVIWLLFYLNRFSMTRE</sequence>
<evidence type="ECO:0000313" key="8">
    <source>
        <dbReference type="EMBL" id="MEZ8194792.1"/>
    </source>
</evidence>
<evidence type="ECO:0000259" key="7">
    <source>
        <dbReference type="PROSITE" id="PS51462"/>
    </source>
</evidence>
<keyword evidence="3" id="KW-0479">Metal-binding</keyword>
<dbReference type="InterPro" id="IPR000086">
    <property type="entry name" value="NUDIX_hydrolase_dom"/>
</dbReference>
<dbReference type="InterPro" id="IPR015797">
    <property type="entry name" value="NUDIX_hydrolase-like_dom_sf"/>
</dbReference>
<feature type="transmembrane region" description="Helical" evidence="6">
    <location>
        <begin position="293"/>
        <end position="312"/>
    </location>
</feature>
<dbReference type="InterPro" id="IPR020084">
    <property type="entry name" value="NUDIX_hydrolase_CS"/>
</dbReference>
<organism evidence="8 9">
    <name type="scientific">Vibrio cortegadensis</name>
    <dbReference type="NCBI Taxonomy" id="1328770"/>
    <lineage>
        <taxon>Bacteria</taxon>
        <taxon>Pseudomonadati</taxon>
        <taxon>Pseudomonadota</taxon>
        <taxon>Gammaproteobacteria</taxon>
        <taxon>Vibrionales</taxon>
        <taxon>Vibrionaceae</taxon>
        <taxon>Vibrio</taxon>
    </lineage>
</organism>
<dbReference type="InterPro" id="IPR036938">
    <property type="entry name" value="PAP2/HPO_sf"/>
</dbReference>
<feature type="transmembrane region" description="Helical" evidence="6">
    <location>
        <begin position="456"/>
        <end position="481"/>
    </location>
</feature>
<dbReference type="CDD" id="cd01610">
    <property type="entry name" value="PAP2_like"/>
    <property type="match status" value="1"/>
</dbReference>
<accession>A0ABV4M5J1</accession>
<feature type="transmembrane region" description="Helical" evidence="6">
    <location>
        <begin position="430"/>
        <end position="450"/>
    </location>
</feature>
<proteinExistence type="inferred from homology"/>
<evidence type="ECO:0000256" key="6">
    <source>
        <dbReference type="SAM" id="Phobius"/>
    </source>
</evidence>
<dbReference type="PROSITE" id="PS00893">
    <property type="entry name" value="NUDIX_BOX"/>
    <property type="match status" value="1"/>
</dbReference>
<protein>
    <submittedName>
        <fullName evidence="8">Phosphatase PAP2 family protein</fullName>
    </submittedName>
</protein>
<feature type="domain" description="Nudix hydrolase" evidence="7">
    <location>
        <begin position="40"/>
        <end position="173"/>
    </location>
</feature>
<dbReference type="EMBL" id="JBGOOT010000004">
    <property type="protein sequence ID" value="MEZ8194792.1"/>
    <property type="molecule type" value="Genomic_DNA"/>
</dbReference>
<comment type="cofactor">
    <cofactor evidence="1">
        <name>Mg(2+)</name>
        <dbReference type="ChEBI" id="CHEBI:18420"/>
    </cofactor>
</comment>
<feature type="transmembrane region" description="Helical" evidence="6">
    <location>
        <begin position="405"/>
        <end position="423"/>
    </location>
</feature>
<keyword evidence="6" id="KW-0472">Membrane</keyword>
<dbReference type="SUPFAM" id="SSF48317">
    <property type="entry name" value="Acid phosphatase/Vanadium-dependent haloperoxidase"/>
    <property type="match status" value="1"/>
</dbReference>
<dbReference type="PROSITE" id="PS51462">
    <property type="entry name" value="NUDIX"/>
    <property type="match status" value="1"/>
</dbReference>
<keyword evidence="5" id="KW-0460">Magnesium</keyword>
<keyword evidence="4" id="KW-0378">Hydrolase</keyword>
<feature type="transmembrane region" description="Helical" evidence="6">
    <location>
        <begin position="219"/>
        <end position="244"/>
    </location>
</feature>
<name>A0ABV4M5J1_9VIBR</name>
<dbReference type="RefSeq" id="WP_371730153.1">
    <property type="nucleotide sequence ID" value="NZ_JBGOOT010000004.1"/>
</dbReference>
<dbReference type="Gene3D" id="3.90.79.10">
    <property type="entry name" value="Nucleoside Triphosphate Pyrophosphohydrolase"/>
    <property type="match status" value="1"/>
</dbReference>
<reference evidence="8 9" key="1">
    <citation type="submission" date="2024-06" db="EMBL/GenBank/DDBJ databases">
        <authorList>
            <person name="Steensen K."/>
            <person name="Seneca J."/>
            <person name="Bartlau N."/>
            <person name="Yu A.X."/>
            <person name="Polz M.F."/>
        </authorList>
    </citation>
    <scope>NUCLEOTIDE SEQUENCE [LARGE SCALE GENOMIC DNA]</scope>
    <source>
        <strain evidence="8 9">FF146</strain>
    </source>
</reference>